<dbReference type="PANTHER" id="PTHR11533">
    <property type="entry name" value="PROTEASE M1 ZINC METALLOPROTEASE"/>
    <property type="match status" value="1"/>
</dbReference>
<dbReference type="Gene3D" id="1.25.50.20">
    <property type="match status" value="1"/>
</dbReference>
<dbReference type="InterPro" id="IPR050344">
    <property type="entry name" value="Peptidase_M1_aminopeptidases"/>
</dbReference>
<reference evidence="3 4" key="2">
    <citation type="journal article" date="2019" name="G3 (Bethesda)">
        <title>Hybrid Assembly of the Genome of the Entomopathogenic Nematode Steinernema carpocapsae Identifies the X-Chromosome.</title>
        <authorList>
            <person name="Serra L."/>
            <person name="Macchietto M."/>
            <person name="Macias-Munoz A."/>
            <person name="McGill C.J."/>
            <person name="Rodriguez I.M."/>
            <person name="Rodriguez B."/>
            <person name="Murad R."/>
            <person name="Mortazavi A."/>
        </authorList>
    </citation>
    <scope>NUCLEOTIDE SEQUENCE [LARGE SCALE GENOMIC DNA]</scope>
    <source>
        <strain evidence="3 4">ALL</strain>
    </source>
</reference>
<dbReference type="InterPro" id="IPR024571">
    <property type="entry name" value="ERAP1-like_C_dom"/>
</dbReference>
<name>A0A4U5MR59_STECR</name>
<sequence length="198" mass="22442">MFAIEDPKTVSEAKEFFGSGDVAPDLVTLVYKAVAREGVEGVQNILKLYAASDDAGKKLQYTKALKFVKDIDAIQKILDFALQKGNVRSQDLFQLIPILATSPQGRNLTWNFVQNNFNDIKSHYDSPVSSEVVGMLTNLLKRSTNMKVVSELEALFTEKQRETIEDSIGELREKIYINERQNQLHGEKLAKWLKDNKF</sequence>
<dbReference type="Proteomes" id="UP000298663">
    <property type="component" value="Unassembled WGS sequence"/>
</dbReference>
<dbReference type="OrthoDB" id="275509at2759"/>
<dbReference type="Pfam" id="PF11838">
    <property type="entry name" value="ERAP1_C"/>
    <property type="match status" value="1"/>
</dbReference>
<dbReference type="PANTHER" id="PTHR11533:SF299">
    <property type="entry name" value="AMINOPEPTIDASE"/>
    <property type="match status" value="1"/>
</dbReference>
<feature type="domain" description="ERAP1-like C-terminal" evidence="2">
    <location>
        <begin position="4"/>
        <end position="175"/>
    </location>
</feature>
<evidence type="ECO:0000313" key="3">
    <source>
        <dbReference type="EMBL" id="TKR71952.1"/>
    </source>
</evidence>
<dbReference type="GO" id="GO:0043171">
    <property type="term" value="P:peptide catabolic process"/>
    <property type="evidence" value="ECO:0007669"/>
    <property type="project" value="TreeGrafter"/>
</dbReference>
<dbReference type="GO" id="GO:0005615">
    <property type="term" value="C:extracellular space"/>
    <property type="evidence" value="ECO:0007669"/>
    <property type="project" value="TreeGrafter"/>
</dbReference>
<accession>A0A4U5MR59</accession>
<comment type="similarity">
    <text evidence="1">Belongs to the peptidase M1 family.</text>
</comment>
<dbReference type="GO" id="GO:0042277">
    <property type="term" value="F:peptide binding"/>
    <property type="evidence" value="ECO:0007669"/>
    <property type="project" value="TreeGrafter"/>
</dbReference>
<dbReference type="STRING" id="34508.A0A4U5MR59"/>
<protein>
    <recommendedName>
        <fullName evidence="2">ERAP1-like C-terminal domain-containing protein</fullName>
    </recommendedName>
</protein>
<dbReference type="AlphaFoldDB" id="A0A4U5MR59"/>
<evidence type="ECO:0000256" key="1">
    <source>
        <dbReference type="ARBA" id="ARBA00010136"/>
    </source>
</evidence>
<gene>
    <name evidence="3" type="ORF">L596_019480</name>
</gene>
<dbReference type="EMBL" id="AZBU02000006">
    <property type="protein sequence ID" value="TKR71952.1"/>
    <property type="molecule type" value="Genomic_DNA"/>
</dbReference>
<organism evidence="3 4">
    <name type="scientific">Steinernema carpocapsae</name>
    <name type="common">Entomopathogenic nematode</name>
    <dbReference type="NCBI Taxonomy" id="34508"/>
    <lineage>
        <taxon>Eukaryota</taxon>
        <taxon>Metazoa</taxon>
        <taxon>Ecdysozoa</taxon>
        <taxon>Nematoda</taxon>
        <taxon>Chromadorea</taxon>
        <taxon>Rhabditida</taxon>
        <taxon>Tylenchina</taxon>
        <taxon>Panagrolaimomorpha</taxon>
        <taxon>Strongyloidoidea</taxon>
        <taxon>Steinernematidae</taxon>
        <taxon>Steinernema</taxon>
    </lineage>
</organism>
<evidence type="ECO:0000259" key="2">
    <source>
        <dbReference type="Pfam" id="PF11838"/>
    </source>
</evidence>
<dbReference type="GO" id="GO:0070006">
    <property type="term" value="F:metalloaminopeptidase activity"/>
    <property type="evidence" value="ECO:0007669"/>
    <property type="project" value="TreeGrafter"/>
</dbReference>
<comment type="caution">
    <text evidence="3">The sequence shown here is derived from an EMBL/GenBank/DDBJ whole genome shotgun (WGS) entry which is preliminary data.</text>
</comment>
<dbReference type="GO" id="GO:0005737">
    <property type="term" value="C:cytoplasm"/>
    <property type="evidence" value="ECO:0007669"/>
    <property type="project" value="TreeGrafter"/>
</dbReference>
<evidence type="ECO:0000313" key="4">
    <source>
        <dbReference type="Proteomes" id="UP000298663"/>
    </source>
</evidence>
<keyword evidence="4" id="KW-1185">Reference proteome</keyword>
<dbReference type="GO" id="GO:0016020">
    <property type="term" value="C:membrane"/>
    <property type="evidence" value="ECO:0007669"/>
    <property type="project" value="TreeGrafter"/>
</dbReference>
<dbReference type="GO" id="GO:0008270">
    <property type="term" value="F:zinc ion binding"/>
    <property type="evidence" value="ECO:0007669"/>
    <property type="project" value="TreeGrafter"/>
</dbReference>
<dbReference type="GO" id="GO:0006508">
    <property type="term" value="P:proteolysis"/>
    <property type="evidence" value="ECO:0007669"/>
    <property type="project" value="TreeGrafter"/>
</dbReference>
<proteinExistence type="inferred from homology"/>
<reference evidence="3 4" key="1">
    <citation type="journal article" date="2015" name="Genome Biol.">
        <title>Comparative genomics of Steinernema reveals deeply conserved gene regulatory networks.</title>
        <authorList>
            <person name="Dillman A.R."/>
            <person name="Macchietto M."/>
            <person name="Porter C.F."/>
            <person name="Rogers A."/>
            <person name="Williams B."/>
            <person name="Antoshechkin I."/>
            <person name="Lee M.M."/>
            <person name="Goodwin Z."/>
            <person name="Lu X."/>
            <person name="Lewis E.E."/>
            <person name="Goodrich-Blair H."/>
            <person name="Stock S.P."/>
            <person name="Adams B.J."/>
            <person name="Sternberg P.W."/>
            <person name="Mortazavi A."/>
        </authorList>
    </citation>
    <scope>NUCLEOTIDE SEQUENCE [LARGE SCALE GENOMIC DNA]</scope>
    <source>
        <strain evidence="3 4">ALL</strain>
    </source>
</reference>